<evidence type="ECO:0000256" key="1">
    <source>
        <dbReference type="ARBA" id="ARBA00004141"/>
    </source>
</evidence>
<evidence type="ECO:0000256" key="6">
    <source>
        <dbReference type="SAM" id="Phobius"/>
    </source>
</evidence>
<feature type="transmembrane region" description="Helical" evidence="6">
    <location>
        <begin position="222"/>
        <end position="243"/>
    </location>
</feature>
<evidence type="ECO:0000256" key="2">
    <source>
        <dbReference type="ARBA" id="ARBA00007511"/>
    </source>
</evidence>
<evidence type="ECO:0000256" key="4">
    <source>
        <dbReference type="ARBA" id="ARBA00022989"/>
    </source>
</evidence>
<sequence length="254" mass="26711">MNDWITWITSASTLTALVQIMLVNIVLSGDNAVVIALACRNLPPHQRKIGILLGTAVAIVLRIIFYLAITFLSGVPFLKVVGALLLFWIAIKLVVGEEEGGHEISASEQLWLAVRTVAIADAVMSLDNVLAIVGVAKGDDALAILGLVLSIPLIIVGASLITSLIQRFPVVVWIGAALLGWIAGEMLVDDPVVLRFFSANAPAYVAPYPDDPAGIGLKPVALLHYGAATLGVLFVLVAGFFMARQAGRGAAKTA</sequence>
<dbReference type="PANTHER" id="PTHR30238">
    <property type="entry name" value="MEMBRANE BOUND PREDICTED REDOX MODULATOR"/>
    <property type="match status" value="1"/>
</dbReference>
<gene>
    <name evidence="7" type="ORF">AVDCRST_MAG90-3368</name>
</gene>
<comment type="subcellular location">
    <subcellularLocation>
        <location evidence="1">Membrane</location>
        <topology evidence="1">Multi-pass membrane protein</topology>
    </subcellularLocation>
</comment>
<keyword evidence="5 6" id="KW-0472">Membrane</keyword>
<keyword evidence="4 6" id="KW-1133">Transmembrane helix</keyword>
<name>A0A6J4MQ55_9HYPH</name>
<comment type="similarity">
    <text evidence="2">Belongs to the TerC family.</text>
</comment>
<dbReference type="Pfam" id="PF03741">
    <property type="entry name" value="TerC"/>
    <property type="match status" value="1"/>
</dbReference>
<evidence type="ECO:0000256" key="5">
    <source>
        <dbReference type="ARBA" id="ARBA00023136"/>
    </source>
</evidence>
<dbReference type="NCBIfam" id="TIGR03717">
    <property type="entry name" value="R_switched_YjbE"/>
    <property type="match status" value="1"/>
</dbReference>
<evidence type="ECO:0000313" key="7">
    <source>
        <dbReference type="EMBL" id="CAA9365745.1"/>
    </source>
</evidence>
<dbReference type="PANTHER" id="PTHR30238:SF4">
    <property type="entry name" value="SLL1022 PROTEIN"/>
    <property type="match status" value="1"/>
</dbReference>
<dbReference type="GO" id="GO:0016020">
    <property type="term" value="C:membrane"/>
    <property type="evidence" value="ECO:0007669"/>
    <property type="project" value="UniProtKB-SubCell"/>
</dbReference>
<protein>
    <submittedName>
        <fullName evidence="7">Membrane protein TerC, possibly involved in tellurium resistance</fullName>
    </submittedName>
</protein>
<dbReference type="InterPro" id="IPR005496">
    <property type="entry name" value="Integral_membrane_TerC"/>
</dbReference>
<organism evidence="7">
    <name type="scientific">uncultured Microvirga sp</name>
    <dbReference type="NCBI Taxonomy" id="412392"/>
    <lineage>
        <taxon>Bacteria</taxon>
        <taxon>Pseudomonadati</taxon>
        <taxon>Pseudomonadota</taxon>
        <taxon>Alphaproteobacteria</taxon>
        <taxon>Hyphomicrobiales</taxon>
        <taxon>Methylobacteriaceae</taxon>
        <taxon>Microvirga</taxon>
        <taxon>environmental samples</taxon>
    </lineage>
</organism>
<accession>A0A6J4MQ55</accession>
<dbReference type="EMBL" id="CADCUC010000722">
    <property type="protein sequence ID" value="CAA9365745.1"/>
    <property type="molecule type" value="Genomic_DNA"/>
</dbReference>
<feature type="transmembrane region" description="Helical" evidence="6">
    <location>
        <begin position="16"/>
        <end position="37"/>
    </location>
</feature>
<dbReference type="InterPro" id="IPR022301">
    <property type="entry name" value="Integral_membrane_YjbE"/>
</dbReference>
<feature type="transmembrane region" description="Helical" evidence="6">
    <location>
        <begin position="142"/>
        <end position="161"/>
    </location>
</feature>
<proteinExistence type="inferred from homology"/>
<keyword evidence="3 6" id="KW-0812">Transmembrane</keyword>
<evidence type="ECO:0000256" key="3">
    <source>
        <dbReference type="ARBA" id="ARBA00022692"/>
    </source>
</evidence>
<feature type="transmembrane region" description="Helical" evidence="6">
    <location>
        <begin position="168"/>
        <end position="188"/>
    </location>
</feature>
<feature type="transmembrane region" description="Helical" evidence="6">
    <location>
        <begin position="49"/>
        <end position="69"/>
    </location>
</feature>
<dbReference type="AlphaFoldDB" id="A0A6J4MQ55"/>
<reference evidence="7" key="1">
    <citation type="submission" date="2020-02" db="EMBL/GenBank/DDBJ databases">
        <authorList>
            <person name="Meier V. D."/>
        </authorList>
    </citation>
    <scope>NUCLEOTIDE SEQUENCE</scope>
    <source>
        <strain evidence="7">AVDCRST_MAG90</strain>
    </source>
</reference>